<sequence length="31" mass="3555">MVPHPISCFEYLTYKLEFSLVALAPKSFPLI</sequence>
<evidence type="ECO:0000313" key="2">
    <source>
        <dbReference type="WBParaSite" id="Hba_03610"/>
    </source>
</evidence>
<protein>
    <submittedName>
        <fullName evidence="2">Uncharacterized protein</fullName>
    </submittedName>
</protein>
<dbReference type="AlphaFoldDB" id="A0A1I7WF61"/>
<keyword evidence="1" id="KW-1185">Reference proteome</keyword>
<reference evidence="2" key="1">
    <citation type="submission" date="2016-11" db="UniProtKB">
        <authorList>
            <consortium name="WormBaseParasite"/>
        </authorList>
    </citation>
    <scope>IDENTIFICATION</scope>
</reference>
<accession>A0A1I7WF61</accession>
<evidence type="ECO:0000313" key="1">
    <source>
        <dbReference type="Proteomes" id="UP000095283"/>
    </source>
</evidence>
<proteinExistence type="predicted"/>
<dbReference type="WBParaSite" id="Hba_03610">
    <property type="protein sequence ID" value="Hba_03610"/>
    <property type="gene ID" value="Hba_03610"/>
</dbReference>
<name>A0A1I7WF61_HETBA</name>
<organism evidence="1 2">
    <name type="scientific">Heterorhabditis bacteriophora</name>
    <name type="common">Entomopathogenic nematode worm</name>
    <dbReference type="NCBI Taxonomy" id="37862"/>
    <lineage>
        <taxon>Eukaryota</taxon>
        <taxon>Metazoa</taxon>
        <taxon>Ecdysozoa</taxon>
        <taxon>Nematoda</taxon>
        <taxon>Chromadorea</taxon>
        <taxon>Rhabditida</taxon>
        <taxon>Rhabditina</taxon>
        <taxon>Rhabditomorpha</taxon>
        <taxon>Strongyloidea</taxon>
        <taxon>Heterorhabditidae</taxon>
        <taxon>Heterorhabditis</taxon>
    </lineage>
</organism>
<dbReference type="Proteomes" id="UP000095283">
    <property type="component" value="Unplaced"/>
</dbReference>